<gene>
    <name evidence="1" type="ORF">J8273_7647</name>
</gene>
<dbReference type="Proteomes" id="UP000717585">
    <property type="component" value="Unassembled WGS sequence"/>
</dbReference>
<evidence type="ECO:0000313" key="2">
    <source>
        <dbReference type="Proteomes" id="UP000717585"/>
    </source>
</evidence>
<dbReference type="AlphaFoldDB" id="A0A8J6AZY0"/>
<proteinExistence type="predicted"/>
<protein>
    <submittedName>
        <fullName evidence="1">Uncharacterized protein</fullName>
    </submittedName>
</protein>
<comment type="caution">
    <text evidence="1">The sequence shown here is derived from an EMBL/GenBank/DDBJ whole genome shotgun (WGS) entry which is preliminary data.</text>
</comment>
<organism evidence="1 2">
    <name type="scientific">Carpediemonas membranifera</name>
    <dbReference type="NCBI Taxonomy" id="201153"/>
    <lineage>
        <taxon>Eukaryota</taxon>
        <taxon>Metamonada</taxon>
        <taxon>Carpediemonas-like organisms</taxon>
        <taxon>Carpediemonas</taxon>
    </lineage>
</organism>
<keyword evidence="2" id="KW-1185">Reference proteome</keyword>
<reference evidence="1" key="1">
    <citation type="submission" date="2021-05" db="EMBL/GenBank/DDBJ databases">
        <title>A free-living protist that lacks canonical eukaryotic 1 DNA replication and segregation systems.</title>
        <authorList>
            <person name="Salas-Leiva D.E."/>
            <person name="Tromer E.C."/>
            <person name="Curtis B.A."/>
            <person name="Jerlstrom-Hultqvist J."/>
            <person name="Kolisko M."/>
            <person name="Yi Z."/>
            <person name="Salas-Leiva J.S."/>
            <person name="Gallot-Lavallee L."/>
            <person name="Kops G.J.P.L."/>
            <person name="Archibald J.M."/>
            <person name="Simpson A.G.B."/>
            <person name="Roger A.J."/>
        </authorList>
    </citation>
    <scope>NUCLEOTIDE SEQUENCE</scope>
    <source>
        <strain evidence="1">BICM</strain>
    </source>
</reference>
<evidence type="ECO:0000313" key="1">
    <source>
        <dbReference type="EMBL" id="KAG9391279.1"/>
    </source>
</evidence>
<dbReference type="EMBL" id="JAHDYR010000061">
    <property type="protein sequence ID" value="KAG9391279.1"/>
    <property type="molecule type" value="Genomic_DNA"/>
</dbReference>
<accession>A0A8J6AZY0</accession>
<sequence>MSQMRATLRWELQDALIFAPRDEENVNIILANVYRSLDPEFGRRAVGSAEGTGSKELARHTFSHIVHELVNSAIIDREEVDQAFLAINPRKFAGVVRSYTQQRFWTEAYVSRHREIARLQDRIAVLERTVANTERVMCLVNALRSVSEGVNSVSDSVVIFNNIASKLGCGEEVIRQSNNQLRLMSVDGDIRRLSGIEAILSEKQFDFLAPLVPTTLETGHNTFRYKDDKAYPLEQTLRFRASEDDIPLVRDSARSIGIDADVSVEGAFMTVFYNSVTARDAHIPHLKTLGFTLKKLTSATWQYVQEAHFDLRAHFEKLVAYPQAACLTVKERDAVSAALNQQRSHVDPDEQPRTIPLVLIVWFDAWKSQTTALKCRFYDPSGFVFPSILTPPFRVLEYQGKESDIRSHFSVVDQIIDMACKAVPKVRDTRHYCSIEKLILIADHPAMAKMIGTTCGGDYPSPFQPIHAANKGWSPFGVRYRLSLYDVVKAKQMVSDAEPGVDLTLEWGSFKAKKEKVIRPTMLASTEIPLSEVYISPPIMHISHDLIEQFGNIFKMFPSYTVEGRGEERVAIVRRNKMLQRAKNFEAPDRTTGCNEQVKGRKLMANLAKELYTAFPHRVQSVMRLAGYLQAHYYAMDPVTDEVAIWHRYAALVIHIFHLTLCLKVSAIDREDYRFPILRRAHVGDNAPCIQTIQANDRLVALPELQASLRIPFGRVIEEYFEREFISNQESRVHLRRNKVLGRLILLDQVNQIYRFMRGVVSHGRKNGNVPILSKLKTMRVHKCCKDVKKWLSIPRDLIVTTMSDADYSRLKPIFTVELEGLWKEVNRRAGLTFDDQFLVLPVHDDGVETLDICICR</sequence>
<name>A0A8J6AZY0_9EUKA</name>